<dbReference type="EMBL" id="AP027272">
    <property type="protein sequence ID" value="BDX08384.1"/>
    <property type="molecule type" value="Genomic_DNA"/>
</dbReference>
<feature type="compositionally biased region" description="Low complexity" evidence="1">
    <location>
        <begin position="83"/>
        <end position="97"/>
    </location>
</feature>
<feature type="domain" description="STAS" evidence="2">
    <location>
        <begin position="134"/>
        <end position="197"/>
    </location>
</feature>
<dbReference type="RefSeq" id="WP_338294456.1">
    <property type="nucleotide sequence ID" value="NZ_AP027272.1"/>
</dbReference>
<keyword evidence="4" id="KW-1185">Reference proteome</keyword>
<dbReference type="AlphaFoldDB" id="A0AA48HUU6"/>
<dbReference type="PROSITE" id="PS50801">
    <property type="entry name" value="STAS"/>
    <property type="match status" value="1"/>
</dbReference>
<dbReference type="KEGG" id="pmaw:MACH26_39050"/>
<evidence type="ECO:0000256" key="1">
    <source>
        <dbReference type="SAM" id="MobiDB-lite"/>
    </source>
</evidence>
<evidence type="ECO:0000259" key="2">
    <source>
        <dbReference type="PROSITE" id="PS50801"/>
    </source>
</evidence>
<name>A0AA48HUU6_9ALTE</name>
<evidence type="ECO:0000313" key="4">
    <source>
        <dbReference type="Proteomes" id="UP001333710"/>
    </source>
</evidence>
<dbReference type="InterPro" id="IPR058548">
    <property type="entry name" value="MlaB-like_STAS"/>
</dbReference>
<dbReference type="Gene3D" id="3.30.750.24">
    <property type="entry name" value="STAS domain"/>
    <property type="match status" value="1"/>
</dbReference>
<sequence>MSNNDDDLDLESGLGHDPLEWLQDDEDANATVPTDVSESKTAPAPEPETTAAAAEQSEPSSPPETDNVLPEPVPLPDTDNTSEPEAPAAAAEQSQQSFRYENHKAYLTVPEKLAIQVIEPMHSEWKTLLYDLPQSIEIDAGNTKEVDTAGLQLFYSIVQQLAFKGSDVVIVAMHPALQRQITLFGLSDFFAQYQHAA</sequence>
<gene>
    <name evidence="3" type="ORF">MACH26_39050</name>
</gene>
<dbReference type="SUPFAM" id="SSF52091">
    <property type="entry name" value="SpoIIaa-like"/>
    <property type="match status" value="1"/>
</dbReference>
<feature type="region of interest" description="Disordered" evidence="1">
    <location>
        <begin position="1"/>
        <end position="97"/>
    </location>
</feature>
<feature type="compositionally biased region" description="Low complexity" evidence="1">
    <location>
        <begin position="39"/>
        <end position="65"/>
    </location>
</feature>
<dbReference type="InterPro" id="IPR036513">
    <property type="entry name" value="STAS_dom_sf"/>
</dbReference>
<accession>A0AA48HUU6</accession>
<dbReference type="Pfam" id="PF13466">
    <property type="entry name" value="STAS_2"/>
    <property type="match status" value="1"/>
</dbReference>
<protein>
    <recommendedName>
        <fullName evidence="2">STAS domain-containing protein</fullName>
    </recommendedName>
</protein>
<evidence type="ECO:0000313" key="3">
    <source>
        <dbReference type="EMBL" id="BDX08384.1"/>
    </source>
</evidence>
<dbReference type="InterPro" id="IPR002645">
    <property type="entry name" value="STAS_dom"/>
</dbReference>
<reference evidence="3" key="1">
    <citation type="submission" date="2023-01" db="EMBL/GenBank/DDBJ databases">
        <title>Complete genome sequence of Planctobacterium marinum strain Dej080120_11.</title>
        <authorList>
            <person name="Ueki S."/>
            <person name="Maruyama F."/>
        </authorList>
    </citation>
    <scope>NUCLEOTIDE SEQUENCE</scope>
    <source>
        <strain evidence="3">Dej080120_11</strain>
    </source>
</reference>
<dbReference type="Proteomes" id="UP001333710">
    <property type="component" value="Chromosome"/>
</dbReference>
<organism evidence="3 4">
    <name type="scientific">Planctobacterium marinum</name>
    <dbReference type="NCBI Taxonomy" id="1631968"/>
    <lineage>
        <taxon>Bacteria</taxon>
        <taxon>Pseudomonadati</taxon>
        <taxon>Pseudomonadota</taxon>
        <taxon>Gammaproteobacteria</taxon>
        <taxon>Alteromonadales</taxon>
        <taxon>Alteromonadaceae</taxon>
        <taxon>Planctobacterium</taxon>
    </lineage>
</organism>
<proteinExistence type="predicted"/>
<feature type="compositionally biased region" description="Acidic residues" evidence="1">
    <location>
        <begin position="1"/>
        <end position="10"/>
    </location>
</feature>